<dbReference type="Proteomes" id="UP000281553">
    <property type="component" value="Unassembled WGS sequence"/>
</dbReference>
<evidence type="ECO:0000256" key="2">
    <source>
        <dbReference type="ARBA" id="ARBA00022452"/>
    </source>
</evidence>
<keyword evidence="2" id="KW-0812">Transmembrane</keyword>
<dbReference type="Pfam" id="PF01459">
    <property type="entry name" value="Porin_3"/>
    <property type="match status" value="1"/>
</dbReference>
<reference evidence="4 5" key="1">
    <citation type="submission" date="2018-11" db="EMBL/GenBank/DDBJ databases">
        <authorList>
            <consortium name="Pathogen Informatics"/>
        </authorList>
    </citation>
    <scope>NUCLEOTIDE SEQUENCE [LARGE SCALE GENOMIC DNA]</scope>
</reference>
<keyword evidence="3" id="KW-1000">Mitochondrion outer membrane</keyword>
<keyword evidence="2" id="KW-0472">Membrane</keyword>
<evidence type="ECO:0000313" key="4">
    <source>
        <dbReference type="EMBL" id="VDN16816.1"/>
    </source>
</evidence>
<comment type="subcellular location">
    <subcellularLocation>
        <location evidence="1">Mitochondrion outer membrane</location>
    </subcellularLocation>
</comment>
<gene>
    <name evidence="4" type="ORF">DILT_LOCUS12647</name>
</gene>
<evidence type="ECO:0000313" key="5">
    <source>
        <dbReference type="Proteomes" id="UP000281553"/>
    </source>
</evidence>
<dbReference type="EMBL" id="UYRU01067181">
    <property type="protein sequence ID" value="VDN16816.1"/>
    <property type="molecule type" value="Genomic_DNA"/>
</dbReference>
<evidence type="ECO:0000256" key="1">
    <source>
        <dbReference type="ARBA" id="ARBA00004294"/>
    </source>
</evidence>
<dbReference type="InterPro" id="IPR023614">
    <property type="entry name" value="Porin_dom_sf"/>
</dbReference>
<name>A0A3P7PFL0_DIBLA</name>
<dbReference type="OrthoDB" id="7827681at2759"/>
<dbReference type="GO" id="GO:0005741">
    <property type="term" value="C:mitochondrial outer membrane"/>
    <property type="evidence" value="ECO:0007669"/>
    <property type="project" value="UniProtKB-SubCell"/>
</dbReference>
<dbReference type="InterPro" id="IPR027246">
    <property type="entry name" value="Porin_Euk/Tom40"/>
</dbReference>
<proteinExistence type="predicted"/>
<dbReference type="Gene3D" id="2.40.160.10">
    <property type="entry name" value="Porin"/>
    <property type="match status" value="1"/>
</dbReference>
<dbReference type="GO" id="GO:0055085">
    <property type="term" value="P:transmembrane transport"/>
    <property type="evidence" value="ECO:0007669"/>
    <property type="project" value="InterPro"/>
</dbReference>
<keyword evidence="2" id="KW-1134">Transmembrane beta strand</keyword>
<keyword evidence="3" id="KW-0496">Mitochondrion</keyword>
<dbReference type="AlphaFoldDB" id="A0A3P7PFL0"/>
<evidence type="ECO:0000256" key="3">
    <source>
        <dbReference type="ARBA" id="ARBA00022787"/>
    </source>
</evidence>
<organism evidence="4 5">
    <name type="scientific">Dibothriocephalus latus</name>
    <name type="common">Fish tapeworm</name>
    <name type="synonym">Diphyllobothrium latum</name>
    <dbReference type="NCBI Taxonomy" id="60516"/>
    <lineage>
        <taxon>Eukaryota</taxon>
        <taxon>Metazoa</taxon>
        <taxon>Spiralia</taxon>
        <taxon>Lophotrochozoa</taxon>
        <taxon>Platyhelminthes</taxon>
        <taxon>Cestoda</taxon>
        <taxon>Eucestoda</taxon>
        <taxon>Diphyllobothriidea</taxon>
        <taxon>Diphyllobothriidae</taxon>
        <taxon>Dibothriocephalus</taxon>
    </lineage>
</organism>
<sequence length="177" mass="19981">MSPPSYPDISKAVREFLRKNYNFGTAFFSFKGNHDFVDFTTRTDSLIDAQKTFGTIESKLKLEDYGFTLSEKWNTRDVLSADLSFEDKIFDGLKQTVRMTYDALSGRKRAFFKNNYKGTAINAQVDLALKSGPPDVSASCVIGCGTTIENFVFALNHIHRSNCLIRIFFLVIMGLNV</sequence>
<protein>
    <recommendedName>
        <fullName evidence="6">Voltage-dependent anion-selective channel protein 2</fullName>
    </recommendedName>
</protein>
<keyword evidence="5" id="KW-1185">Reference proteome</keyword>
<evidence type="ECO:0008006" key="6">
    <source>
        <dbReference type="Google" id="ProtNLM"/>
    </source>
</evidence>
<accession>A0A3P7PFL0</accession>